<accession>A0A415HFU5</accession>
<reference evidence="1 2" key="1">
    <citation type="submission" date="2018-08" db="EMBL/GenBank/DDBJ databases">
        <title>A genome reference for cultivated species of the human gut microbiota.</title>
        <authorList>
            <person name="Zou Y."/>
            <person name="Xue W."/>
            <person name="Luo G."/>
        </authorList>
    </citation>
    <scope>NUCLEOTIDE SEQUENCE [LARGE SCALE GENOMIC DNA]</scope>
    <source>
        <strain evidence="1 2">AF39-6AC</strain>
    </source>
</reference>
<evidence type="ECO:0000313" key="1">
    <source>
        <dbReference type="EMBL" id="RHK91524.1"/>
    </source>
</evidence>
<comment type="caution">
    <text evidence="1">The sequence shown here is derived from an EMBL/GenBank/DDBJ whole genome shotgun (WGS) entry which is preliminary data.</text>
</comment>
<sequence>MMKYLIRNSSFFSSLSLHPTDSSKNEVYLLCNGPSLKDVLPTLYTMVGQDFIVVNFLGNDPIFSVIQPKYYTLMDGLFFYNRPDNRHMEKLVTLYNNFNTIVTWPMTVYIPIHYKKKFMKFSKLNNPNIKVVGLNTIAIDKASKSLRHCMYRKGWSMPNAQTVAIESIFAMINKGYKRIYLYGVDHTFLDGLKVTEENQLVHVYQHFYEKEPKVIPVVDAFNVAPTMSSELQTIVNIFRSHELCRLYADDVGCRIINLTNGSQIDSYERGK</sequence>
<name>A0A415HFU5_9BACE</name>
<dbReference type="EMBL" id="QROC01000033">
    <property type="protein sequence ID" value="RHK91524.1"/>
    <property type="molecule type" value="Genomic_DNA"/>
</dbReference>
<dbReference type="AlphaFoldDB" id="A0A415HFU5"/>
<organism evidence="1 2">
    <name type="scientific">Bacteroides xylanisolvens</name>
    <dbReference type="NCBI Taxonomy" id="371601"/>
    <lineage>
        <taxon>Bacteria</taxon>
        <taxon>Pseudomonadati</taxon>
        <taxon>Bacteroidota</taxon>
        <taxon>Bacteroidia</taxon>
        <taxon>Bacteroidales</taxon>
        <taxon>Bacteroidaceae</taxon>
        <taxon>Bacteroides</taxon>
    </lineage>
</organism>
<evidence type="ECO:0008006" key="3">
    <source>
        <dbReference type="Google" id="ProtNLM"/>
    </source>
</evidence>
<proteinExistence type="predicted"/>
<evidence type="ECO:0000313" key="2">
    <source>
        <dbReference type="Proteomes" id="UP000284417"/>
    </source>
</evidence>
<dbReference type="Proteomes" id="UP000284417">
    <property type="component" value="Unassembled WGS sequence"/>
</dbReference>
<protein>
    <recommendedName>
        <fullName evidence="3">DUF115 domain-containing protein</fullName>
    </recommendedName>
</protein>
<gene>
    <name evidence="1" type="ORF">DW042_19900</name>
</gene>
<dbReference type="Gene3D" id="3.90.1480.10">
    <property type="entry name" value="Alpha-2,3-sialyltransferase"/>
    <property type="match status" value="1"/>
</dbReference>